<comment type="caution">
    <text evidence="1">The sequence shown here is derived from an EMBL/GenBank/DDBJ whole genome shotgun (WGS) entry which is preliminary data.</text>
</comment>
<organism evidence="1 2">
    <name type="scientific">Ectobacillus funiculus</name>
    <dbReference type="NCBI Taxonomy" id="137993"/>
    <lineage>
        <taxon>Bacteria</taxon>
        <taxon>Bacillati</taxon>
        <taxon>Bacillota</taxon>
        <taxon>Bacilli</taxon>
        <taxon>Bacillales</taxon>
        <taxon>Bacillaceae</taxon>
        <taxon>Ectobacillus</taxon>
    </lineage>
</organism>
<dbReference type="InterPro" id="IPR018775">
    <property type="entry name" value="RlaP"/>
</dbReference>
<protein>
    <submittedName>
        <fullName evidence="1">Nucleotidyltransferase domain-containing protein</fullName>
    </submittedName>
</protein>
<accession>A0ABV5WPR5</accession>
<proteinExistence type="predicted"/>
<dbReference type="PANTHER" id="PTHR34817">
    <property type="entry name" value="NUCLEOTIDYLTRANSFERASE"/>
    <property type="match status" value="1"/>
</dbReference>
<dbReference type="RefSeq" id="WP_379952481.1">
    <property type="nucleotide sequence ID" value="NZ_JBHMAF010000199.1"/>
</dbReference>
<sequence>MDAEIRKQLREIERQHEVKVLYAVESGSRAWGFPSKESDYDVRFVYVHRRDWYLSIDQKRDVIEKPISNMLDISGWDLRKALQLLAKSNPALLEWLRSPIVYEEAYTTAQRLRNIGLSHLSKKAVMYHYLHMAKGNYQDYLRGETVKVKKYFYVLRPIFVCMWLENEQSIPPVEFGQLLQAQQRQLASSVLQELQELIARKKAGEELGEEAALPALHTFIQDKLSYYEQYAKQLEQKGQTNIDLFNRLFRETLAEVWERG</sequence>
<keyword evidence="2" id="KW-1185">Reference proteome</keyword>
<evidence type="ECO:0000313" key="1">
    <source>
        <dbReference type="EMBL" id="MFB9762587.1"/>
    </source>
</evidence>
<name>A0ABV5WPR5_9BACI</name>
<dbReference type="PANTHER" id="PTHR34817:SF2">
    <property type="entry name" value="NUCLEOTIDYLTRANSFERASE"/>
    <property type="match status" value="1"/>
</dbReference>
<reference evidence="1 2" key="1">
    <citation type="submission" date="2024-09" db="EMBL/GenBank/DDBJ databases">
        <authorList>
            <person name="Sun Q."/>
            <person name="Mori K."/>
        </authorList>
    </citation>
    <scope>NUCLEOTIDE SEQUENCE [LARGE SCALE GENOMIC DNA]</scope>
    <source>
        <strain evidence="1 2">JCM 11201</strain>
    </source>
</reference>
<dbReference type="Proteomes" id="UP001589609">
    <property type="component" value="Unassembled WGS sequence"/>
</dbReference>
<gene>
    <name evidence="1" type="ORF">ACFFMS_30640</name>
</gene>
<dbReference type="Pfam" id="PF10127">
    <property type="entry name" value="RlaP"/>
    <property type="match status" value="1"/>
</dbReference>
<dbReference type="EMBL" id="JBHMAF010000199">
    <property type="protein sequence ID" value="MFB9762587.1"/>
    <property type="molecule type" value="Genomic_DNA"/>
</dbReference>
<evidence type="ECO:0000313" key="2">
    <source>
        <dbReference type="Proteomes" id="UP001589609"/>
    </source>
</evidence>